<dbReference type="EMBL" id="JARAKH010000039">
    <property type="protein sequence ID" value="KAK8382029.1"/>
    <property type="molecule type" value="Genomic_DNA"/>
</dbReference>
<keyword evidence="2" id="KW-0812">Transmembrane</keyword>
<keyword evidence="2" id="KW-1133">Transmembrane helix</keyword>
<feature type="transmembrane region" description="Helical" evidence="2">
    <location>
        <begin position="45"/>
        <end position="67"/>
    </location>
</feature>
<keyword evidence="4" id="KW-1185">Reference proteome</keyword>
<protein>
    <submittedName>
        <fullName evidence="3">Uncharacterized protein</fullName>
    </submittedName>
</protein>
<proteinExistence type="predicted"/>
<reference evidence="3 4" key="1">
    <citation type="submission" date="2023-03" db="EMBL/GenBank/DDBJ databases">
        <title>High-quality genome of Scylla paramamosain provides insights in environmental adaptation.</title>
        <authorList>
            <person name="Zhang L."/>
        </authorList>
    </citation>
    <scope>NUCLEOTIDE SEQUENCE [LARGE SCALE GENOMIC DNA]</scope>
    <source>
        <strain evidence="3">LZ_2023a</strain>
        <tissue evidence="3">Muscle</tissue>
    </source>
</reference>
<organism evidence="3 4">
    <name type="scientific">Scylla paramamosain</name>
    <name type="common">Mud crab</name>
    <dbReference type="NCBI Taxonomy" id="85552"/>
    <lineage>
        <taxon>Eukaryota</taxon>
        <taxon>Metazoa</taxon>
        <taxon>Ecdysozoa</taxon>
        <taxon>Arthropoda</taxon>
        <taxon>Crustacea</taxon>
        <taxon>Multicrustacea</taxon>
        <taxon>Malacostraca</taxon>
        <taxon>Eumalacostraca</taxon>
        <taxon>Eucarida</taxon>
        <taxon>Decapoda</taxon>
        <taxon>Pleocyemata</taxon>
        <taxon>Brachyura</taxon>
        <taxon>Eubrachyura</taxon>
        <taxon>Portunoidea</taxon>
        <taxon>Portunidae</taxon>
        <taxon>Portuninae</taxon>
        <taxon>Scylla</taxon>
    </lineage>
</organism>
<evidence type="ECO:0000313" key="4">
    <source>
        <dbReference type="Proteomes" id="UP001487740"/>
    </source>
</evidence>
<feature type="compositionally biased region" description="Low complexity" evidence="1">
    <location>
        <begin position="23"/>
        <end position="36"/>
    </location>
</feature>
<name>A0AAW0T484_SCYPA</name>
<keyword evidence="2" id="KW-0472">Membrane</keyword>
<gene>
    <name evidence="3" type="ORF">O3P69_015197</name>
</gene>
<dbReference type="Proteomes" id="UP001487740">
    <property type="component" value="Unassembled WGS sequence"/>
</dbReference>
<evidence type="ECO:0000256" key="2">
    <source>
        <dbReference type="SAM" id="Phobius"/>
    </source>
</evidence>
<accession>A0AAW0T484</accession>
<feature type="compositionally biased region" description="Pro residues" evidence="1">
    <location>
        <begin position="13"/>
        <end position="22"/>
    </location>
</feature>
<evidence type="ECO:0000313" key="3">
    <source>
        <dbReference type="EMBL" id="KAK8382029.1"/>
    </source>
</evidence>
<dbReference type="AlphaFoldDB" id="A0AAW0T484"/>
<feature type="region of interest" description="Disordered" evidence="1">
    <location>
        <begin position="1"/>
        <end position="37"/>
    </location>
</feature>
<sequence>MSVRTCSRAPSTPSRPPPPPSPIYLNRSPSPSPASHSRVRRQLRLSVGLLAGSVGVLLLPLQVLLLASAHPYHTASLVTTDERFYSEKEKVALKRLVYI</sequence>
<comment type="caution">
    <text evidence="3">The sequence shown here is derived from an EMBL/GenBank/DDBJ whole genome shotgun (WGS) entry which is preliminary data.</text>
</comment>
<evidence type="ECO:0000256" key="1">
    <source>
        <dbReference type="SAM" id="MobiDB-lite"/>
    </source>
</evidence>